<feature type="domain" description="BTB" evidence="1">
    <location>
        <begin position="58"/>
        <end position="121"/>
    </location>
</feature>
<organism evidence="2 3">
    <name type="scientific">Rhizophagus irregularis</name>
    <dbReference type="NCBI Taxonomy" id="588596"/>
    <lineage>
        <taxon>Eukaryota</taxon>
        <taxon>Fungi</taxon>
        <taxon>Fungi incertae sedis</taxon>
        <taxon>Mucoromycota</taxon>
        <taxon>Glomeromycotina</taxon>
        <taxon>Glomeromycetes</taxon>
        <taxon>Glomerales</taxon>
        <taxon>Glomeraceae</taxon>
        <taxon>Rhizophagus</taxon>
    </lineage>
</organism>
<feature type="non-terminal residue" evidence="2">
    <location>
        <position position="131"/>
    </location>
</feature>
<dbReference type="Pfam" id="PF00651">
    <property type="entry name" value="BTB"/>
    <property type="match status" value="1"/>
</dbReference>
<protein>
    <recommendedName>
        <fullName evidence="1">BTB domain-containing protein</fullName>
    </recommendedName>
</protein>
<dbReference type="Gene3D" id="3.30.710.10">
    <property type="entry name" value="Potassium Channel Kv1.1, Chain A"/>
    <property type="match status" value="1"/>
</dbReference>
<dbReference type="PROSITE" id="PS50097">
    <property type="entry name" value="BTB"/>
    <property type="match status" value="1"/>
</dbReference>
<dbReference type="Proteomes" id="UP000233469">
    <property type="component" value="Unassembled WGS sequence"/>
</dbReference>
<comment type="caution">
    <text evidence="2">The sequence shown here is derived from an EMBL/GenBank/DDBJ whole genome shotgun (WGS) entry which is preliminary data.</text>
</comment>
<proteinExistence type="predicted"/>
<dbReference type="VEuPathDB" id="FungiDB:RhiirA1_427872"/>
<dbReference type="InterPro" id="IPR000210">
    <property type="entry name" value="BTB/POZ_dom"/>
</dbReference>
<evidence type="ECO:0000313" key="2">
    <source>
        <dbReference type="EMBL" id="PKK66186.1"/>
    </source>
</evidence>
<dbReference type="PANTHER" id="PTHR24413">
    <property type="entry name" value="SPECKLE-TYPE POZ PROTEIN"/>
    <property type="match status" value="1"/>
</dbReference>
<sequence>MPYKDLLLLTGAYEINIEELEELEKIKNSEKNAKVDQKEILVNDLLDKLIKQSNNEYHDVFFIFDEEQEKIGANRYVLSAASSYFKRMFYSGLSESSRDEIEVSIKGIHPDIFWILLRWLYGQSFEDAVKS</sequence>
<dbReference type="EMBL" id="LLXL01001131">
    <property type="protein sequence ID" value="PKK66186.1"/>
    <property type="molecule type" value="Genomic_DNA"/>
</dbReference>
<name>A0A2N1MX37_9GLOM</name>
<dbReference type="InterPro" id="IPR011333">
    <property type="entry name" value="SKP1/BTB/POZ_sf"/>
</dbReference>
<dbReference type="AlphaFoldDB" id="A0A2N1MX37"/>
<reference evidence="2 3" key="1">
    <citation type="submission" date="2016-04" db="EMBL/GenBank/DDBJ databases">
        <title>Genome analyses suggest a sexual origin of heterokaryosis in a supposedly ancient asexual fungus.</title>
        <authorList>
            <person name="Ropars J."/>
            <person name="Sedzielewska K."/>
            <person name="Noel J."/>
            <person name="Charron P."/>
            <person name="Farinelli L."/>
            <person name="Marton T."/>
            <person name="Kruger M."/>
            <person name="Pelin A."/>
            <person name="Brachmann A."/>
            <person name="Corradi N."/>
        </authorList>
    </citation>
    <scope>NUCLEOTIDE SEQUENCE [LARGE SCALE GENOMIC DNA]</scope>
    <source>
        <strain evidence="2 3">C2</strain>
    </source>
</reference>
<evidence type="ECO:0000313" key="3">
    <source>
        <dbReference type="Proteomes" id="UP000233469"/>
    </source>
</evidence>
<accession>A0A2N1MX37</accession>
<evidence type="ECO:0000259" key="1">
    <source>
        <dbReference type="PROSITE" id="PS50097"/>
    </source>
</evidence>
<reference evidence="2 3" key="2">
    <citation type="submission" date="2017-10" db="EMBL/GenBank/DDBJ databases">
        <title>Extensive intraspecific genome diversity in a model arbuscular mycorrhizal fungus.</title>
        <authorList>
            <person name="Chen E.C.H."/>
            <person name="Morin E."/>
            <person name="Baudet D."/>
            <person name="Noel J."/>
            <person name="Ndikumana S."/>
            <person name="Charron P."/>
            <person name="St-Onge C."/>
            <person name="Giorgi J."/>
            <person name="Grigoriev I.V."/>
            <person name="Roux C."/>
            <person name="Martin F.M."/>
            <person name="Corradi N."/>
        </authorList>
    </citation>
    <scope>NUCLEOTIDE SEQUENCE [LARGE SCALE GENOMIC DNA]</scope>
    <source>
        <strain evidence="2 3">C2</strain>
    </source>
</reference>
<dbReference type="SUPFAM" id="SSF54695">
    <property type="entry name" value="POZ domain"/>
    <property type="match status" value="1"/>
</dbReference>
<gene>
    <name evidence="2" type="ORF">RhiirC2_753884</name>
</gene>
<dbReference type="CDD" id="cd18186">
    <property type="entry name" value="BTB_POZ_ZBTB_KLHL-like"/>
    <property type="match status" value="1"/>
</dbReference>